<evidence type="ECO:0000313" key="3">
    <source>
        <dbReference type="EMBL" id="APB01533.1"/>
    </source>
</evidence>
<sequence length="941" mass="99735">MGWTTAIGDAVPPWILQWLNFGAAYPKGDQDQLFALGDALKHAAAELEKLEPSLKSATNRVPQYYEGDGSTAIATEFAKLFDAGDVHSIPKLIEGLGDLGRDARSTATEIEFAKIQAEIFAVLTMWTVYSLLSSIYGWAAVTPVLAGARITLGKFAAEVAERIGANMLKSGLKELAAPLSREIIVPAGERLALIGDRLAPTLEKLGTPLNKWQALNQTIAKAPAVVRYPVAALKGGAMGAGLDAGSQVVQIMERHRDGGFDLKQTFQTGLQWGAGGALGGVGHDLSNKGLSIFGKDVPKSLGGRLTGGVVGGLAGAGGMYGAGLGTQLYDNDGNWNKVNKSFSPQLLIGGLAMGGMGGGAHGLHERSAEIATNLDAGPTQSTMETAAVDKGGPQASPMHSQPTENGVTNAPEQRGNPSNEAAKTSDIGAKSTDTGAKVSDGGAKVADSGAKPADPNAKSADSGARPAGSQDRLSEANGPKDARPSADNSARTANAPSSDQKASFAAGTQDKAAPAPTGRTPEIRSVTPPTELRPVTAEPANAASPAHVTQTRTDAPASDVAPTRSDQKPESGTPNRAASPESPARTEPPADRDRARLEGHTTKPDPNAHSAEEVPKEHPETNTDRPATEPTAADQFVGPMPYVEPPAETPRAMSAERPRATPSRIVDEGPHRNDQARAAADAVDDFRGDARTHERPEEPYLTEPHVAEALARGDEQELTTQVNGVETPVSDVIRDRLPQHPELVEAIRNNPFLERSLLERPKALASLLIHPEGLPILHEALAALHERGPEICLADPVHIEETPLTSEQHVTSEATQNAVRDKGIADRTQPGFDQSRRKDTEYQREFLRQQYDVWEETQTALNEVVTDIAGETGEPGWRTEPKDEARAWDKIREYNGDVSRLTDLVGAKIVYSDVAEAYKALDKIVNDPRIEVNAVNLACLS</sequence>
<name>A0ABC8B6B2_9NOCA</name>
<feature type="region of interest" description="Disordered" evidence="1">
    <location>
        <begin position="387"/>
        <end position="678"/>
    </location>
</feature>
<dbReference type="RefSeq" id="WP_071344634.1">
    <property type="nucleotide sequence ID" value="NZ_CP017839.1"/>
</dbReference>
<feature type="compositionally biased region" description="Basic and acidic residues" evidence="1">
    <location>
        <begin position="610"/>
        <end position="627"/>
    </location>
</feature>
<feature type="compositionally biased region" description="Polar residues" evidence="1">
    <location>
        <begin position="397"/>
        <end position="422"/>
    </location>
</feature>
<organism evidence="3 4">
    <name type="scientific">Nocardia seriolae</name>
    <dbReference type="NCBI Taxonomy" id="37332"/>
    <lineage>
        <taxon>Bacteria</taxon>
        <taxon>Bacillati</taxon>
        <taxon>Actinomycetota</taxon>
        <taxon>Actinomycetes</taxon>
        <taxon>Mycobacteriales</taxon>
        <taxon>Nocardiaceae</taxon>
        <taxon>Nocardia</taxon>
    </lineage>
</organism>
<proteinExistence type="predicted"/>
<feature type="domain" description="Outer membrane channel protein CpnT-like N-terminal" evidence="2">
    <location>
        <begin position="17"/>
        <end position="163"/>
    </location>
</feature>
<dbReference type="AlphaFoldDB" id="A0ABC8B6B2"/>
<dbReference type="Proteomes" id="UP000180166">
    <property type="component" value="Chromosome"/>
</dbReference>
<feature type="compositionally biased region" description="Basic and acidic residues" evidence="1">
    <location>
        <begin position="588"/>
        <end position="603"/>
    </location>
</feature>
<feature type="compositionally biased region" description="Basic and acidic residues" evidence="1">
    <location>
        <begin position="472"/>
        <end position="484"/>
    </location>
</feature>
<feature type="compositionally biased region" description="Polar residues" evidence="1">
    <location>
        <begin position="486"/>
        <end position="501"/>
    </location>
</feature>
<evidence type="ECO:0000259" key="2">
    <source>
        <dbReference type="Pfam" id="PF25547"/>
    </source>
</evidence>
<gene>
    <name evidence="3" type="ORF">NS506_07513</name>
</gene>
<evidence type="ECO:0000256" key="1">
    <source>
        <dbReference type="SAM" id="MobiDB-lite"/>
    </source>
</evidence>
<dbReference type="EMBL" id="CP017839">
    <property type="protein sequence ID" value="APB01533.1"/>
    <property type="molecule type" value="Genomic_DNA"/>
</dbReference>
<accession>A0ABC8B6B2</accession>
<protein>
    <recommendedName>
        <fullName evidence="2">Outer membrane channel protein CpnT-like N-terminal domain-containing protein</fullName>
    </recommendedName>
</protein>
<dbReference type="KEGG" id="nsr:NS506_07513"/>
<dbReference type="Pfam" id="PF25547">
    <property type="entry name" value="WXG100_2"/>
    <property type="match status" value="1"/>
</dbReference>
<feature type="compositionally biased region" description="Basic and acidic residues" evidence="1">
    <location>
        <begin position="654"/>
        <end position="675"/>
    </location>
</feature>
<evidence type="ECO:0000313" key="4">
    <source>
        <dbReference type="Proteomes" id="UP000180166"/>
    </source>
</evidence>
<dbReference type="InterPro" id="IPR057746">
    <property type="entry name" value="CpnT-like_N"/>
</dbReference>
<reference evidence="3 4" key="1">
    <citation type="submission" date="2016-10" db="EMBL/GenBank/DDBJ databases">
        <title>Genome sequence of Nocardia seriolae strain EM150506, isolated from Anguila japonica.</title>
        <authorList>
            <person name="Han H.-J."/>
        </authorList>
    </citation>
    <scope>NUCLEOTIDE SEQUENCE [LARGE SCALE GENOMIC DNA]</scope>
    <source>
        <strain evidence="3 4">EM150506</strain>
    </source>
</reference>